<name>A0A2T3K9W6_9GAMM</name>
<feature type="chain" id="PRO_5015655740" evidence="1">
    <location>
        <begin position="19"/>
        <end position="313"/>
    </location>
</feature>
<gene>
    <name evidence="2" type="ORF">C9J27_26220</name>
</gene>
<dbReference type="Gene3D" id="3.30.160.280">
    <property type="match status" value="1"/>
</dbReference>
<dbReference type="Proteomes" id="UP000241426">
    <property type="component" value="Unassembled WGS sequence"/>
</dbReference>
<dbReference type="AlphaFoldDB" id="A0A2T3K9W6"/>
<keyword evidence="1" id="KW-0732">Signal</keyword>
<feature type="signal peptide" evidence="1">
    <location>
        <begin position="1"/>
        <end position="18"/>
    </location>
</feature>
<evidence type="ECO:0000256" key="1">
    <source>
        <dbReference type="SAM" id="SignalP"/>
    </source>
</evidence>
<proteinExistence type="predicted"/>
<accession>A0A2T3K9W6</accession>
<dbReference type="RefSeq" id="WP_058119327.1">
    <property type="nucleotide sequence ID" value="NZ_JAUZMX010000001.1"/>
</dbReference>
<organism evidence="2 3">
    <name type="scientific">Photobacterium kishitanii</name>
    <dbReference type="NCBI Taxonomy" id="318456"/>
    <lineage>
        <taxon>Bacteria</taxon>
        <taxon>Pseudomonadati</taxon>
        <taxon>Pseudomonadota</taxon>
        <taxon>Gammaproteobacteria</taxon>
        <taxon>Vibrionales</taxon>
        <taxon>Vibrionaceae</taxon>
        <taxon>Photobacterium</taxon>
    </lineage>
</organism>
<comment type="caution">
    <text evidence="2">The sequence shown here is derived from an EMBL/GenBank/DDBJ whole genome shotgun (WGS) entry which is preliminary data.</text>
</comment>
<sequence length="313" mass="34799">MKSIILLGSLIVSTSSFASVCSTETDEVTIYSEGIVVGTAPIDRSSYTEYGFSMPQIDAVIDLICMPDNTVFTMFSNSDFTSPLFALSNSEVTEQQLNNVKSVSFRNSIDGVKDWGHGNNYTNMKDLFLYHNPYNNKTELFQAKHDGYYGWFPTTGVSNEDWQLIGVEKVEHSQIIINEARRRAMEARVSTETIAKEVVDSSIYKEFLLSNGHSGGNYGFTLHLELNNIPGKKLVNSLFYEYAVSSGFGAGQSGRPLNFSNYSQDQSQNTDLNFTLISNAANSIGDVIQIVGVLTYDDNSTYQIRTNSITLQR</sequence>
<evidence type="ECO:0000313" key="3">
    <source>
        <dbReference type="Proteomes" id="UP000241426"/>
    </source>
</evidence>
<protein>
    <submittedName>
        <fullName evidence="2">Uncharacterized protein</fullName>
    </submittedName>
</protein>
<evidence type="ECO:0000313" key="2">
    <source>
        <dbReference type="EMBL" id="PSU87291.1"/>
    </source>
</evidence>
<dbReference type="EMBL" id="PYNF01000071">
    <property type="protein sequence ID" value="PSU87291.1"/>
    <property type="molecule type" value="Genomic_DNA"/>
</dbReference>
<reference evidence="2 3" key="1">
    <citation type="submission" date="2018-01" db="EMBL/GenBank/DDBJ databases">
        <title>Whole genome sequencing of Histamine producing bacteria.</title>
        <authorList>
            <person name="Butler K."/>
        </authorList>
    </citation>
    <scope>NUCLEOTIDE SEQUENCE [LARGE SCALE GENOMIC DNA]</scope>
    <source>
        <strain evidence="2 3">FS-7.2</strain>
    </source>
</reference>